<dbReference type="GO" id="GO:0060474">
    <property type="term" value="P:positive regulation of flagellated sperm motility involved in capacitation"/>
    <property type="evidence" value="ECO:0007669"/>
    <property type="project" value="Ensembl"/>
</dbReference>
<dbReference type="GO" id="GO:0050830">
    <property type="term" value="P:defense response to Gram-positive bacterium"/>
    <property type="evidence" value="ECO:0007669"/>
    <property type="project" value="TreeGrafter"/>
</dbReference>
<dbReference type="AlphaFoldDB" id="A0A8C6HMP4"/>
<dbReference type="CDD" id="cd00163">
    <property type="entry name" value="RNase_A"/>
    <property type="match status" value="1"/>
</dbReference>
<evidence type="ECO:0000256" key="9">
    <source>
        <dbReference type="SAM" id="SignalP"/>
    </source>
</evidence>
<comment type="function">
    <text evidence="1">Does not exhibit any ribonuclease activity.</text>
</comment>
<evidence type="ECO:0000256" key="7">
    <source>
        <dbReference type="ARBA" id="ARBA00023157"/>
    </source>
</evidence>
<dbReference type="PANTHER" id="PTHR11437:SF14">
    <property type="entry name" value="INACTIVE RIBONUCLEASE-LIKE PROTEIN 9"/>
    <property type="match status" value="1"/>
</dbReference>
<dbReference type="InterPro" id="IPR001427">
    <property type="entry name" value="RNaseA"/>
</dbReference>
<organism evidence="11 12">
    <name type="scientific">Mus spicilegus</name>
    <name type="common">Mound-building mouse</name>
    <dbReference type="NCBI Taxonomy" id="10103"/>
    <lineage>
        <taxon>Eukaryota</taxon>
        <taxon>Metazoa</taxon>
        <taxon>Chordata</taxon>
        <taxon>Craniata</taxon>
        <taxon>Vertebrata</taxon>
        <taxon>Euteleostomi</taxon>
        <taxon>Mammalia</taxon>
        <taxon>Eutheria</taxon>
        <taxon>Euarchontoglires</taxon>
        <taxon>Glires</taxon>
        <taxon>Rodentia</taxon>
        <taxon>Myomorpha</taxon>
        <taxon>Muroidea</taxon>
        <taxon>Muridae</taxon>
        <taxon>Murinae</taxon>
        <taxon>Mus</taxon>
        <taxon>Mus</taxon>
    </lineage>
</organism>
<feature type="domain" description="Ribonuclease A-domain" evidence="10">
    <location>
        <begin position="66"/>
        <end position="179"/>
    </location>
</feature>
<keyword evidence="12" id="KW-1185">Reference proteome</keyword>
<feature type="signal peptide" evidence="9">
    <location>
        <begin position="1"/>
        <end position="28"/>
    </location>
</feature>
<feature type="chain" id="PRO_5034629816" description="Inactive ribonuclease-like protein 9" evidence="9">
    <location>
        <begin position="29"/>
        <end position="186"/>
    </location>
</feature>
<comment type="subcellular location">
    <subcellularLocation>
        <location evidence="2">Secreted</location>
    </subcellularLocation>
</comment>
<dbReference type="SUPFAM" id="SSF54076">
    <property type="entry name" value="RNase A-like"/>
    <property type="match status" value="1"/>
</dbReference>
<evidence type="ECO:0000313" key="12">
    <source>
        <dbReference type="Proteomes" id="UP000694415"/>
    </source>
</evidence>
<dbReference type="InterPro" id="IPR023412">
    <property type="entry name" value="RNaseA_domain"/>
</dbReference>
<evidence type="ECO:0000256" key="5">
    <source>
        <dbReference type="ARBA" id="ARBA00022525"/>
    </source>
</evidence>
<accession>A0A8C6HMP4</accession>
<dbReference type="Gene3D" id="3.10.130.10">
    <property type="entry name" value="Ribonuclease A-like domain"/>
    <property type="match status" value="1"/>
</dbReference>
<reference evidence="11" key="2">
    <citation type="submission" date="2025-09" db="UniProtKB">
        <authorList>
            <consortium name="Ensembl"/>
        </authorList>
    </citation>
    <scope>IDENTIFICATION</scope>
</reference>
<proteinExistence type="inferred from homology"/>
<dbReference type="Proteomes" id="UP000694415">
    <property type="component" value="Unplaced"/>
</dbReference>
<comment type="similarity">
    <text evidence="3">Belongs to the pancreatic ribonuclease family.</text>
</comment>
<evidence type="ECO:0000256" key="2">
    <source>
        <dbReference type="ARBA" id="ARBA00004613"/>
    </source>
</evidence>
<evidence type="ECO:0000313" key="11">
    <source>
        <dbReference type="Ensembl" id="ENSMSIP00000023048.1"/>
    </source>
</evidence>
<dbReference type="Pfam" id="PF00074">
    <property type="entry name" value="RnaseA"/>
    <property type="match status" value="1"/>
</dbReference>
<reference evidence="11" key="1">
    <citation type="submission" date="2025-08" db="UniProtKB">
        <authorList>
            <consortium name="Ensembl"/>
        </authorList>
    </citation>
    <scope>IDENTIFICATION</scope>
</reference>
<dbReference type="GO" id="GO:0005576">
    <property type="term" value="C:extracellular region"/>
    <property type="evidence" value="ECO:0007669"/>
    <property type="project" value="UniProtKB-SubCell"/>
</dbReference>
<evidence type="ECO:0000256" key="3">
    <source>
        <dbReference type="ARBA" id="ARBA00005600"/>
    </source>
</evidence>
<dbReference type="FunFam" id="3.10.130.10:FF:000007">
    <property type="entry name" value="Inactive ribonuclease-like protein 9"/>
    <property type="match status" value="1"/>
</dbReference>
<protein>
    <recommendedName>
        <fullName evidence="4">Inactive ribonuclease-like protein 9</fullName>
    </recommendedName>
</protein>
<evidence type="ECO:0000259" key="10">
    <source>
        <dbReference type="Pfam" id="PF00074"/>
    </source>
</evidence>
<evidence type="ECO:0000256" key="8">
    <source>
        <dbReference type="ARBA" id="ARBA00023180"/>
    </source>
</evidence>
<keyword evidence="7" id="KW-1015">Disulfide bond</keyword>
<dbReference type="InterPro" id="IPR036816">
    <property type="entry name" value="RNaseA-like_dom_sf"/>
</dbReference>
<keyword evidence="8" id="KW-0325">Glycoprotein</keyword>
<evidence type="ECO:0000256" key="1">
    <source>
        <dbReference type="ARBA" id="ARBA00002915"/>
    </source>
</evidence>
<dbReference type="PANTHER" id="PTHR11437">
    <property type="entry name" value="RIBONUCLEASE"/>
    <property type="match status" value="1"/>
</dbReference>
<sequence length="186" mass="21745">MKPLVIKFAWPLPLLLLLLLLLPPKLQGNYWDFWEYELNPEVRDFLREYESTGPTKPPTVKRIIEMITIGDQPFNDYDYCNTELRTKQIHYKGRCYPEHYIAGVPYGELVKACDGEEVQCKNGVKSCRRSMNLIEGVRCVLETGLRMTNCTYKTILMIGYPVVSCQWDEETKIFIPNHIYNMSLPK</sequence>
<dbReference type="GeneTree" id="ENSGT00390000013952"/>
<keyword evidence="5" id="KW-0964">Secreted</keyword>
<evidence type="ECO:0000256" key="6">
    <source>
        <dbReference type="ARBA" id="ARBA00022729"/>
    </source>
</evidence>
<evidence type="ECO:0000256" key="4">
    <source>
        <dbReference type="ARBA" id="ARBA00014966"/>
    </source>
</evidence>
<name>A0A8C6HMP4_MUSSI</name>
<keyword evidence="6 9" id="KW-0732">Signal</keyword>
<dbReference type="GO" id="GO:0003676">
    <property type="term" value="F:nucleic acid binding"/>
    <property type="evidence" value="ECO:0007669"/>
    <property type="project" value="InterPro"/>
</dbReference>
<dbReference type="Ensembl" id="ENSMSIT00000029086.1">
    <property type="protein sequence ID" value="ENSMSIP00000023048.1"/>
    <property type="gene ID" value="ENSMSIG00000019600.1"/>
</dbReference>